<feature type="chain" id="PRO_5042203694" description="STI1 domain-containing protein" evidence="1">
    <location>
        <begin position="23"/>
        <end position="130"/>
    </location>
</feature>
<evidence type="ECO:0000256" key="1">
    <source>
        <dbReference type="SAM" id="SignalP"/>
    </source>
</evidence>
<evidence type="ECO:0008006" key="4">
    <source>
        <dbReference type="Google" id="ProtNLM"/>
    </source>
</evidence>
<evidence type="ECO:0000313" key="3">
    <source>
        <dbReference type="Proteomes" id="UP001224775"/>
    </source>
</evidence>
<organism evidence="2 3">
    <name type="scientific">Skeletonema marinoi</name>
    <dbReference type="NCBI Taxonomy" id="267567"/>
    <lineage>
        <taxon>Eukaryota</taxon>
        <taxon>Sar</taxon>
        <taxon>Stramenopiles</taxon>
        <taxon>Ochrophyta</taxon>
        <taxon>Bacillariophyta</taxon>
        <taxon>Coscinodiscophyceae</taxon>
        <taxon>Thalassiosirophycidae</taxon>
        <taxon>Thalassiosirales</taxon>
        <taxon>Skeletonemataceae</taxon>
        <taxon>Skeletonema</taxon>
        <taxon>Skeletonema marinoi-dohrnii complex</taxon>
    </lineage>
</organism>
<feature type="signal peptide" evidence="1">
    <location>
        <begin position="1"/>
        <end position="22"/>
    </location>
</feature>
<name>A0AAD9DIL9_9STRA</name>
<accession>A0AAD9DIL9</accession>
<reference evidence="2" key="1">
    <citation type="submission" date="2023-06" db="EMBL/GenBank/DDBJ databases">
        <title>Survivors Of The Sea: Transcriptome response of Skeletonema marinoi to long-term dormancy.</title>
        <authorList>
            <person name="Pinder M.I.M."/>
            <person name="Kourtchenko O."/>
            <person name="Robertson E.K."/>
            <person name="Larsson T."/>
            <person name="Maumus F."/>
            <person name="Osuna-Cruz C.M."/>
            <person name="Vancaester E."/>
            <person name="Stenow R."/>
            <person name="Vandepoele K."/>
            <person name="Ploug H."/>
            <person name="Bruchert V."/>
            <person name="Godhe A."/>
            <person name="Topel M."/>
        </authorList>
    </citation>
    <scope>NUCLEOTIDE SEQUENCE</scope>
    <source>
        <strain evidence="2">R05AC</strain>
    </source>
</reference>
<sequence>MKLLSALFSTTLFAAIAFSVDAKDDAYVYGKDPKKDAEYDISMGMAGIQQAAKDPKMLAQLFQDMQDPQLMAEAKKMMESPEWKKKMKNLTNDKNFKQSAQAAAKAMEDPNEAAKLQAKMEHMMKKGTMN</sequence>
<keyword evidence="3" id="KW-1185">Reference proteome</keyword>
<protein>
    <recommendedName>
        <fullName evidence="4">STI1 domain-containing protein</fullName>
    </recommendedName>
</protein>
<dbReference type="Proteomes" id="UP001224775">
    <property type="component" value="Unassembled WGS sequence"/>
</dbReference>
<dbReference type="AlphaFoldDB" id="A0AAD9DIL9"/>
<proteinExistence type="predicted"/>
<keyword evidence="1" id="KW-0732">Signal</keyword>
<comment type="caution">
    <text evidence="2">The sequence shown here is derived from an EMBL/GenBank/DDBJ whole genome shotgun (WGS) entry which is preliminary data.</text>
</comment>
<evidence type="ECO:0000313" key="2">
    <source>
        <dbReference type="EMBL" id="KAK1748602.1"/>
    </source>
</evidence>
<dbReference type="EMBL" id="JATAAI010000001">
    <property type="protein sequence ID" value="KAK1748602.1"/>
    <property type="molecule type" value="Genomic_DNA"/>
</dbReference>
<gene>
    <name evidence="2" type="ORF">QTG54_000541</name>
</gene>